<accession>A0A955RJA5</accession>
<reference evidence="1" key="1">
    <citation type="submission" date="2020-04" db="EMBL/GenBank/DDBJ databases">
        <authorList>
            <person name="Zhang T."/>
        </authorList>
    </citation>
    <scope>NUCLEOTIDE SEQUENCE</scope>
    <source>
        <strain evidence="1">HKST-UBA14</strain>
    </source>
</reference>
<evidence type="ECO:0000313" key="1">
    <source>
        <dbReference type="EMBL" id="MCA9383593.1"/>
    </source>
</evidence>
<sequence length="346" mass="38747">MYAGSDLYPLHRIRPDGEGYMYPGLVKNTRRTDGWGRESINLSAEYSTPCICFGGEKTAESPVAQDIWGNRALAYSQIYRFGFNLDLLKDQSLQRLGVGGFAPNGSIHLGHLQHVQALKDSNIDFMVASFNDIEARFVRGATDEEIGRAIGSFEVVFNGEADIEQRTQVPELMDLYHYFNREVTLEDMFMVFGRDLNRAELESVNLQAAAYLWRSVNNPNVIPVGYDGIEELKRMIYINHMAQTKLGLPGGVFFISPQIHGWNPDLKMGKSNPGGSLMVGDSLDDALARIAFLEDTSSSRHMLRMIAFLLSEDRSILSDIDTDFDFLQETASANLIANHQSIFPLT</sequence>
<dbReference type="EMBL" id="JAGQLK010000096">
    <property type="protein sequence ID" value="MCA9383593.1"/>
    <property type="molecule type" value="Genomic_DNA"/>
</dbReference>
<organism evidence="1 2">
    <name type="scientific">Candidatus Dojkabacteria bacterium</name>
    <dbReference type="NCBI Taxonomy" id="2099670"/>
    <lineage>
        <taxon>Bacteria</taxon>
        <taxon>Candidatus Dojkabacteria</taxon>
    </lineage>
</organism>
<name>A0A955RJA5_9BACT</name>
<dbReference type="AlphaFoldDB" id="A0A955RJA5"/>
<gene>
    <name evidence="1" type="ORF">KC909_04450</name>
</gene>
<dbReference type="SUPFAM" id="SSF52374">
    <property type="entry name" value="Nucleotidylyl transferase"/>
    <property type="match status" value="1"/>
</dbReference>
<comment type="caution">
    <text evidence="1">The sequence shown here is derived from an EMBL/GenBank/DDBJ whole genome shotgun (WGS) entry which is preliminary data.</text>
</comment>
<proteinExistence type="predicted"/>
<reference evidence="1" key="2">
    <citation type="journal article" date="2021" name="Microbiome">
        <title>Successional dynamics and alternative stable states in a saline activated sludge microbial community over 9 years.</title>
        <authorList>
            <person name="Wang Y."/>
            <person name="Ye J."/>
            <person name="Ju F."/>
            <person name="Liu L."/>
            <person name="Boyd J.A."/>
            <person name="Deng Y."/>
            <person name="Parks D.H."/>
            <person name="Jiang X."/>
            <person name="Yin X."/>
            <person name="Woodcroft B.J."/>
            <person name="Tyson G.W."/>
            <person name="Hugenholtz P."/>
            <person name="Polz M.F."/>
            <person name="Zhang T."/>
        </authorList>
    </citation>
    <scope>NUCLEOTIDE SEQUENCE</scope>
    <source>
        <strain evidence="1">HKST-UBA14</strain>
    </source>
</reference>
<dbReference type="Proteomes" id="UP000783287">
    <property type="component" value="Unassembled WGS sequence"/>
</dbReference>
<evidence type="ECO:0000313" key="2">
    <source>
        <dbReference type="Proteomes" id="UP000783287"/>
    </source>
</evidence>
<protein>
    <submittedName>
        <fullName evidence="1">Uncharacterized protein</fullName>
    </submittedName>
</protein>